<dbReference type="InterPro" id="IPR036880">
    <property type="entry name" value="Kunitz_BPTI_sf"/>
</dbReference>
<dbReference type="InterPro" id="IPR028150">
    <property type="entry name" value="Lustrin_cystein"/>
</dbReference>
<evidence type="ECO:0000313" key="2">
    <source>
        <dbReference type="EMBL" id="KJH41955.1"/>
    </source>
</evidence>
<dbReference type="GO" id="GO:0004867">
    <property type="term" value="F:serine-type endopeptidase inhibitor activity"/>
    <property type="evidence" value="ECO:0007669"/>
    <property type="project" value="InterPro"/>
</dbReference>
<dbReference type="Proteomes" id="UP000053766">
    <property type="component" value="Unassembled WGS sequence"/>
</dbReference>
<evidence type="ECO:0000259" key="1">
    <source>
        <dbReference type="PROSITE" id="PS50279"/>
    </source>
</evidence>
<dbReference type="Gene3D" id="4.10.410.10">
    <property type="entry name" value="Pancreatic trypsin inhibitor Kunitz domain"/>
    <property type="match status" value="1"/>
</dbReference>
<dbReference type="EMBL" id="KN716733">
    <property type="protein sequence ID" value="KJH41955.1"/>
    <property type="molecule type" value="Genomic_DNA"/>
</dbReference>
<proteinExistence type="predicted"/>
<protein>
    <submittedName>
        <fullName evidence="2">Kunitz/Bovine pancreatic trypsin inhibitor domain protein</fullName>
    </submittedName>
</protein>
<dbReference type="PROSITE" id="PS00280">
    <property type="entry name" value="BPTI_KUNITZ_1"/>
    <property type="match status" value="1"/>
</dbReference>
<dbReference type="Pfam" id="PF00014">
    <property type="entry name" value="Kunitz_BPTI"/>
    <property type="match status" value="1"/>
</dbReference>
<dbReference type="STRING" id="29172.A0A0D8XBG4"/>
<dbReference type="CDD" id="cd00109">
    <property type="entry name" value="Kunitz-type"/>
    <property type="match status" value="1"/>
</dbReference>
<reference evidence="3" key="2">
    <citation type="journal article" date="2016" name="Sci. Rep.">
        <title>Dictyocaulus viviparus genome, variome and transcriptome elucidate lungworm biology and support future intervention.</title>
        <authorList>
            <person name="McNulty S.N."/>
            <person name="Strube C."/>
            <person name="Rosa B.A."/>
            <person name="Martin J.C."/>
            <person name="Tyagi R."/>
            <person name="Choi Y.J."/>
            <person name="Wang Q."/>
            <person name="Hallsworth Pepin K."/>
            <person name="Zhang X."/>
            <person name="Ozersky P."/>
            <person name="Wilson R.K."/>
            <person name="Sternberg P.W."/>
            <person name="Gasser R.B."/>
            <person name="Mitreva M."/>
        </authorList>
    </citation>
    <scope>NUCLEOTIDE SEQUENCE [LARGE SCALE GENOMIC DNA]</scope>
    <source>
        <strain evidence="3">HannoverDv2000</strain>
    </source>
</reference>
<sequence length="968" mass="105366">MVSAGTPCYGRTLTVQRFYFNPKTGFDKIIYEVFGYVRTIQCFRTCQEFQYYGCNGNGNNFPSLQSCRDHCVNAVETGCDGTANRFTSRKACVSTCVNSSLYGMCPRGMVPIVENGETVVKECALNIMETCPPSASCVRSTTNQPICCQPILLCPKNRIPYKIPGSTSVVACNNDADECPAGNTCTESSSVPGFHMCCSSDRFSKSQFGGVKGPADFFSVSPCPAELTSNGQMCRVNAIGVCPRNYLCLRDVGFEYGSCCRTGPPKCALKQYVPVFVSGIQVQICQVDLGGCPQNSRCITSNIPRVSICCRPYRPSLISANDGNSIINGRPAQSKCRSGDPPLSNAVGLVKCAFIQNPCPIGYKCEFSSTGEAVCCNDFESIRCPVGSFAFEHGGRPLACPSGSTKCPVGFACIPSLNPQYHLCCSMSSFMAQAAPQCPYGTALIDPASNQHQFCSPLRDLCPKGYRCMQSDQPGRYICCVQNAIVEQFKGYCPPNQIPYVLREGFPATCHMQLNPCPTTAPYMCLYSAIRQNSYCCAPINAVASNIPNLSMAASIANGMPAGISSISSYHSSADISQSFSNERIAPAVGSVPIPEHIPGFNLEKTFSPIVSNLQHNINENHINNVDINRYGQPYQSKYTYSTGQIGQVDGNSNELDTICSSYGAKILAFSYGSALSSSTTRPVFTGCSVGSKALVRADHSIVSCEEIPCPNGFICMFSEKEISFQCCSLPLTTVNVGRNQAASKAVPSISDQMECPTGFFLFNGKLLFTGQKGCLFDEQCAAREPNATCDSGYCVCPTTKPLVHEGKCISTCPDGFANIAGRCYDPTTVIFMDSVDERTNGTIGGYCLETLIEEKRCVVENSYCSEKTITCQCKVGYSLDINFANKEDKYCFLIKYLLDFIHAGTCRQDESSKMKFFEFQEMSNIDDEPYFIDIKLNVSETTNTTLEDDDDIDKYLIQTDELVTSRI</sequence>
<accession>A0A0D8XBG4</accession>
<evidence type="ECO:0000313" key="3">
    <source>
        <dbReference type="Proteomes" id="UP000053766"/>
    </source>
</evidence>
<reference evidence="2 3" key="1">
    <citation type="submission" date="2013-11" db="EMBL/GenBank/DDBJ databases">
        <title>Draft genome of the bovine lungworm Dictyocaulus viviparus.</title>
        <authorList>
            <person name="Mitreva M."/>
        </authorList>
    </citation>
    <scope>NUCLEOTIDE SEQUENCE [LARGE SCALE GENOMIC DNA]</scope>
    <source>
        <strain evidence="2 3">HannoverDv2000</strain>
    </source>
</reference>
<dbReference type="PROSITE" id="PS50279">
    <property type="entry name" value="BPTI_KUNITZ_2"/>
    <property type="match status" value="1"/>
</dbReference>
<dbReference type="InterPro" id="IPR020901">
    <property type="entry name" value="Prtase_inh_Kunz-CS"/>
</dbReference>
<keyword evidence="3" id="KW-1185">Reference proteome</keyword>
<dbReference type="InterPro" id="IPR006150">
    <property type="entry name" value="Cys_repeat_1"/>
</dbReference>
<dbReference type="PANTHER" id="PTHR46339:SF6">
    <property type="entry name" value="BPTI_KUNITZ INHIBITOR DOMAIN-CONTAINING PROTEIN"/>
    <property type="match status" value="1"/>
</dbReference>
<feature type="domain" description="BPTI/Kunitz inhibitor" evidence="1">
    <location>
        <begin position="1"/>
        <end position="71"/>
    </location>
</feature>
<dbReference type="PANTHER" id="PTHR46339">
    <property type="entry name" value="PROTEIN CBG15282-RELATED"/>
    <property type="match status" value="1"/>
</dbReference>
<dbReference type="SMART" id="SM00131">
    <property type="entry name" value="KU"/>
    <property type="match status" value="1"/>
</dbReference>
<dbReference type="AlphaFoldDB" id="A0A0D8XBG4"/>
<dbReference type="OrthoDB" id="5950222at2759"/>
<dbReference type="SUPFAM" id="SSF57362">
    <property type="entry name" value="BPTI-like"/>
    <property type="match status" value="1"/>
</dbReference>
<dbReference type="Pfam" id="PF14625">
    <property type="entry name" value="Lustrin_cystein"/>
    <property type="match status" value="8"/>
</dbReference>
<dbReference type="SMART" id="SM00289">
    <property type="entry name" value="WR1"/>
    <property type="match status" value="10"/>
</dbReference>
<dbReference type="InterPro" id="IPR002223">
    <property type="entry name" value="Kunitz_BPTI"/>
</dbReference>
<organism evidence="2 3">
    <name type="scientific">Dictyocaulus viviparus</name>
    <name type="common">Bovine lungworm</name>
    <dbReference type="NCBI Taxonomy" id="29172"/>
    <lineage>
        <taxon>Eukaryota</taxon>
        <taxon>Metazoa</taxon>
        <taxon>Ecdysozoa</taxon>
        <taxon>Nematoda</taxon>
        <taxon>Chromadorea</taxon>
        <taxon>Rhabditida</taxon>
        <taxon>Rhabditina</taxon>
        <taxon>Rhabditomorpha</taxon>
        <taxon>Strongyloidea</taxon>
        <taxon>Metastrongylidae</taxon>
        <taxon>Dictyocaulus</taxon>
    </lineage>
</organism>
<name>A0A0D8XBG4_DICVI</name>
<dbReference type="InterPro" id="IPR053014">
    <property type="entry name" value="Cuticle_assoc_divergent"/>
</dbReference>
<gene>
    <name evidence="2" type="ORF">DICVIV_12068</name>
</gene>